<comment type="caution">
    <text evidence="2">The sequence shown here is derived from an EMBL/GenBank/DDBJ whole genome shotgun (WGS) entry which is preliminary data.</text>
</comment>
<keyword evidence="1" id="KW-1133">Transmembrane helix</keyword>
<sequence length="211" mass="24554">MLAFDEFSWLLGGLQQPKVLRRLDFSMWVRSHPLFLLVFSPKLEEEMMDKGVWSWVCLVLVVWLRSGFRDARRWIFYKVLGYFVSSGFSQRMEVDSSGMTVMAAEMLAATEKRLQPVANGMVDLEQRVNSIINFDTRNWDLNPIRHLIDDRVVEAISKIKFASPRNKDRLMWPFEKNGLYSVKSGYHWLHSSSITQQQNRPSSSGDVDLIC</sequence>
<dbReference type="EMBL" id="JAJFAZ020000006">
    <property type="protein sequence ID" value="KAI5326547.1"/>
    <property type="molecule type" value="Genomic_DNA"/>
</dbReference>
<keyword evidence="3" id="KW-1185">Reference proteome</keyword>
<dbReference type="AlphaFoldDB" id="A0AAD4VLS9"/>
<keyword evidence="1" id="KW-0812">Transmembrane</keyword>
<reference evidence="2 3" key="1">
    <citation type="journal article" date="2022" name="G3 (Bethesda)">
        <title>Whole-genome sequence and methylome profiling of the almond [Prunus dulcis (Mill.) D.A. Webb] cultivar 'Nonpareil'.</title>
        <authorList>
            <person name="D'Amico-Willman K.M."/>
            <person name="Ouma W.Z."/>
            <person name="Meulia T."/>
            <person name="Sideli G.M."/>
            <person name="Gradziel T.M."/>
            <person name="Fresnedo-Ramirez J."/>
        </authorList>
    </citation>
    <scope>NUCLEOTIDE SEQUENCE [LARGE SCALE GENOMIC DNA]</scope>
    <source>
        <strain evidence="2">Clone GOH B32 T37-40</strain>
    </source>
</reference>
<evidence type="ECO:0000256" key="1">
    <source>
        <dbReference type="SAM" id="Phobius"/>
    </source>
</evidence>
<evidence type="ECO:0000313" key="2">
    <source>
        <dbReference type="EMBL" id="KAI5326547.1"/>
    </source>
</evidence>
<proteinExistence type="predicted"/>
<accession>A0AAD4VLS9</accession>
<feature type="transmembrane region" description="Helical" evidence="1">
    <location>
        <begin position="52"/>
        <end position="68"/>
    </location>
</feature>
<keyword evidence="1" id="KW-0472">Membrane</keyword>
<organism evidence="2 3">
    <name type="scientific">Prunus dulcis</name>
    <name type="common">Almond</name>
    <name type="synonym">Amygdalus dulcis</name>
    <dbReference type="NCBI Taxonomy" id="3755"/>
    <lineage>
        <taxon>Eukaryota</taxon>
        <taxon>Viridiplantae</taxon>
        <taxon>Streptophyta</taxon>
        <taxon>Embryophyta</taxon>
        <taxon>Tracheophyta</taxon>
        <taxon>Spermatophyta</taxon>
        <taxon>Magnoliopsida</taxon>
        <taxon>eudicotyledons</taxon>
        <taxon>Gunneridae</taxon>
        <taxon>Pentapetalae</taxon>
        <taxon>rosids</taxon>
        <taxon>fabids</taxon>
        <taxon>Rosales</taxon>
        <taxon>Rosaceae</taxon>
        <taxon>Amygdaloideae</taxon>
        <taxon>Amygdaleae</taxon>
        <taxon>Prunus</taxon>
    </lineage>
</organism>
<protein>
    <submittedName>
        <fullName evidence="2">Uncharacterized protein</fullName>
    </submittedName>
</protein>
<dbReference type="Proteomes" id="UP001054821">
    <property type="component" value="Chromosome 6"/>
</dbReference>
<evidence type="ECO:0000313" key="3">
    <source>
        <dbReference type="Proteomes" id="UP001054821"/>
    </source>
</evidence>
<gene>
    <name evidence="2" type="ORF">L3X38_035621</name>
</gene>
<name>A0AAD4VLS9_PRUDU</name>